<keyword evidence="2" id="KW-0472">Membrane</keyword>
<evidence type="ECO:0000313" key="5">
    <source>
        <dbReference type="Proteomes" id="UP001497512"/>
    </source>
</evidence>
<feature type="region of interest" description="Disordered" evidence="1">
    <location>
        <begin position="34"/>
        <end position="84"/>
    </location>
</feature>
<evidence type="ECO:0000256" key="1">
    <source>
        <dbReference type="SAM" id="MobiDB-lite"/>
    </source>
</evidence>
<keyword evidence="2" id="KW-0812">Transmembrane</keyword>
<gene>
    <name evidence="4" type="ORF">CSSPTR1EN2_LOCUS21522</name>
</gene>
<feature type="chain" id="PRO_5046766619" description="Arabinogalactan-like protein" evidence="3">
    <location>
        <begin position="20"/>
        <end position="137"/>
    </location>
</feature>
<sequence>MRMFAQMTVIALVLSSVFCVSTTPVSAAITTWAPAPAPSRPSWTTQAYSPGPAPAASAPTTHVLPGRRRGHVAAPVPAPKPSGVSAAPGPAPLGYYAPAPAPVGPISAATSASSLPSFTIAAISLISALVFIAAASS</sequence>
<organism evidence="4 5">
    <name type="scientific">Sphagnum troendelagicum</name>
    <dbReference type="NCBI Taxonomy" id="128251"/>
    <lineage>
        <taxon>Eukaryota</taxon>
        <taxon>Viridiplantae</taxon>
        <taxon>Streptophyta</taxon>
        <taxon>Embryophyta</taxon>
        <taxon>Bryophyta</taxon>
        <taxon>Sphagnophytina</taxon>
        <taxon>Sphagnopsida</taxon>
        <taxon>Sphagnales</taxon>
        <taxon>Sphagnaceae</taxon>
        <taxon>Sphagnum</taxon>
    </lineage>
</organism>
<evidence type="ECO:0000256" key="3">
    <source>
        <dbReference type="SAM" id="SignalP"/>
    </source>
</evidence>
<proteinExistence type="predicted"/>
<evidence type="ECO:0008006" key="6">
    <source>
        <dbReference type="Google" id="ProtNLM"/>
    </source>
</evidence>
<dbReference type="EMBL" id="OZ019900">
    <property type="protein sequence ID" value="CAK9233510.1"/>
    <property type="molecule type" value="Genomic_DNA"/>
</dbReference>
<keyword evidence="5" id="KW-1185">Reference proteome</keyword>
<evidence type="ECO:0000313" key="4">
    <source>
        <dbReference type="EMBL" id="CAK9233510.1"/>
    </source>
</evidence>
<feature type="signal peptide" evidence="3">
    <location>
        <begin position="1"/>
        <end position="19"/>
    </location>
</feature>
<accession>A0ABP0V0J3</accession>
<keyword evidence="2" id="KW-1133">Transmembrane helix</keyword>
<feature type="transmembrane region" description="Helical" evidence="2">
    <location>
        <begin position="115"/>
        <end position="135"/>
    </location>
</feature>
<name>A0ABP0V0J3_9BRYO</name>
<reference evidence="4" key="1">
    <citation type="submission" date="2024-02" db="EMBL/GenBank/DDBJ databases">
        <authorList>
            <consortium name="ELIXIR-Norway"/>
            <consortium name="Elixir Norway"/>
        </authorList>
    </citation>
    <scope>NUCLEOTIDE SEQUENCE</scope>
</reference>
<protein>
    <recommendedName>
        <fullName evidence="6">Arabinogalactan-like protein</fullName>
    </recommendedName>
</protein>
<keyword evidence="3" id="KW-0732">Signal</keyword>
<evidence type="ECO:0000256" key="2">
    <source>
        <dbReference type="SAM" id="Phobius"/>
    </source>
</evidence>
<dbReference type="Proteomes" id="UP001497512">
    <property type="component" value="Chromosome 8"/>
</dbReference>